<sequence length="141" mass="15142">MGLVGGRHTGGCVCEVQIRGAAEDCPLGLLSMEDGLPGTGLLDRCGRLEAMDIGHVRRTTVGSFHWNMLISHEFVGVDLPDGDQEAVTNSSYMPGLKHLDLKSSNSLMNFGLMRIASDCRKVESLDITCCCAVSTLTKLKT</sequence>
<dbReference type="AlphaFoldDB" id="A0ABD3GNH0"/>
<dbReference type="Proteomes" id="UP001633002">
    <property type="component" value="Unassembled WGS sequence"/>
</dbReference>
<evidence type="ECO:0000313" key="1">
    <source>
        <dbReference type="EMBL" id="KAL3679979.1"/>
    </source>
</evidence>
<dbReference type="EMBL" id="JBJQOH010000007">
    <property type="protein sequence ID" value="KAL3679979.1"/>
    <property type="molecule type" value="Genomic_DNA"/>
</dbReference>
<accession>A0ABD3GNH0</accession>
<evidence type="ECO:0000313" key="2">
    <source>
        <dbReference type="Proteomes" id="UP001633002"/>
    </source>
</evidence>
<organism evidence="1 2">
    <name type="scientific">Riccia sorocarpa</name>
    <dbReference type="NCBI Taxonomy" id="122646"/>
    <lineage>
        <taxon>Eukaryota</taxon>
        <taxon>Viridiplantae</taxon>
        <taxon>Streptophyta</taxon>
        <taxon>Embryophyta</taxon>
        <taxon>Marchantiophyta</taxon>
        <taxon>Marchantiopsida</taxon>
        <taxon>Marchantiidae</taxon>
        <taxon>Marchantiales</taxon>
        <taxon>Ricciaceae</taxon>
        <taxon>Riccia</taxon>
    </lineage>
</organism>
<gene>
    <name evidence="1" type="ORF">R1sor_022935</name>
</gene>
<name>A0ABD3GNH0_9MARC</name>
<proteinExistence type="predicted"/>
<dbReference type="Gene3D" id="3.80.10.10">
    <property type="entry name" value="Ribonuclease Inhibitor"/>
    <property type="match status" value="1"/>
</dbReference>
<dbReference type="InterPro" id="IPR032675">
    <property type="entry name" value="LRR_dom_sf"/>
</dbReference>
<dbReference type="SUPFAM" id="SSF52047">
    <property type="entry name" value="RNI-like"/>
    <property type="match status" value="1"/>
</dbReference>
<comment type="caution">
    <text evidence="1">The sequence shown here is derived from an EMBL/GenBank/DDBJ whole genome shotgun (WGS) entry which is preliminary data.</text>
</comment>
<protein>
    <submittedName>
        <fullName evidence="1">Uncharacterized protein</fullName>
    </submittedName>
</protein>
<keyword evidence="2" id="KW-1185">Reference proteome</keyword>
<reference evidence="1 2" key="1">
    <citation type="submission" date="2024-09" db="EMBL/GenBank/DDBJ databases">
        <title>Chromosome-scale assembly of Riccia sorocarpa.</title>
        <authorList>
            <person name="Paukszto L."/>
        </authorList>
    </citation>
    <scope>NUCLEOTIDE SEQUENCE [LARGE SCALE GENOMIC DNA]</scope>
    <source>
        <strain evidence="1">LP-2024</strain>
        <tissue evidence="1">Aerial parts of the thallus</tissue>
    </source>
</reference>